<protein>
    <submittedName>
        <fullName evidence="2">tRNA pseudouridine synthase</fullName>
    </submittedName>
</protein>
<evidence type="ECO:0000313" key="3">
    <source>
        <dbReference type="Proteomes" id="UP000762676"/>
    </source>
</evidence>
<gene>
    <name evidence="2" type="ORF">ElyMa_000255800</name>
</gene>
<dbReference type="Proteomes" id="UP000762676">
    <property type="component" value="Unassembled WGS sequence"/>
</dbReference>
<evidence type="ECO:0000256" key="1">
    <source>
        <dbReference type="SAM" id="MobiDB-lite"/>
    </source>
</evidence>
<dbReference type="AlphaFoldDB" id="A0AAV4F2L9"/>
<evidence type="ECO:0000313" key="2">
    <source>
        <dbReference type="EMBL" id="GFR67642.1"/>
    </source>
</evidence>
<name>A0AAV4F2L9_9GAST</name>
<accession>A0AAV4F2L9</accession>
<dbReference type="EMBL" id="BMAT01000526">
    <property type="protein sequence ID" value="GFR67642.1"/>
    <property type="molecule type" value="Genomic_DNA"/>
</dbReference>
<organism evidence="2 3">
    <name type="scientific">Elysia marginata</name>
    <dbReference type="NCBI Taxonomy" id="1093978"/>
    <lineage>
        <taxon>Eukaryota</taxon>
        <taxon>Metazoa</taxon>
        <taxon>Spiralia</taxon>
        <taxon>Lophotrochozoa</taxon>
        <taxon>Mollusca</taxon>
        <taxon>Gastropoda</taxon>
        <taxon>Heterobranchia</taxon>
        <taxon>Euthyneura</taxon>
        <taxon>Panpulmonata</taxon>
        <taxon>Sacoglossa</taxon>
        <taxon>Placobranchoidea</taxon>
        <taxon>Plakobranchidae</taxon>
        <taxon>Elysia</taxon>
    </lineage>
</organism>
<reference evidence="2 3" key="1">
    <citation type="journal article" date="2021" name="Elife">
        <title>Chloroplast acquisition without the gene transfer in kleptoplastic sea slugs, Plakobranchus ocellatus.</title>
        <authorList>
            <person name="Maeda T."/>
            <person name="Takahashi S."/>
            <person name="Yoshida T."/>
            <person name="Shimamura S."/>
            <person name="Takaki Y."/>
            <person name="Nagai Y."/>
            <person name="Toyoda A."/>
            <person name="Suzuki Y."/>
            <person name="Arimoto A."/>
            <person name="Ishii H."/>
            <person name="Satoh N."/>
            <person name="Nishiyama T."/>
            <person name="Hasebe M."/>
            <person name="Maruyama T."/>
            <person name="Minagawa J."/>
            <person name="Obokata J."/>
            <person name="Shigenobu S."/>
        </authorList>
    </citation>
    <scope>NUCLEOTIDE SEQUENCE [LARGE SCALE GENOMIC DNA]</scope>
</reference>
<proteinExistence type="predicted"/>
<comment type="caution">
    <text evidence="2">The sequence shown here is derived from an EMBL/GenBank/DDBJ whole genome shotgun (WGS) entry which is preliminary data.</text>
</comment>
<keyword evidence="3" id="KW-1185">Reference proteome</keyword>
<feature type="compositionally biased region" description="Low complexity" evidence="1">
    <location>
        <begin position="73"/>
        <end position="120"/>
    </location>
</feature>
<feature type="region of interest" description="Disordered" evidence="1">
    <location>
        <begin position="57"/>
        <end position="120"/>
    </location>
</feature>
<sequence>SDIAPWNELSAPVLHQAEWVTPGNKSRVYRPLFKRSMCESLEERMEYYAKRSKLVLETDNKTSDDTQEEDCATDPSSAAPSSPSSTPSSTLTSLSNTTTTTTAAAAATSEVTPTSTPIDV</sequence>
<feature type="non-terminal residue" evidence="2">
    <location>
        <position position="1"/>
    </location>
</feature>